<keyword evidence="3" id="KW-1185">Reference proteome</keyword>
<name>A0AAD7G228_MYCRO</name>
<dbReference type="EMBL" id="JARKIE010000282">
    <property type="protein sequence ID" value="KAJ7658093.1"/>
    <property type="molecule type" value="Genomic_DNA"/>
</dbReference>
<evidence type="ECO:0000313" key="3">
    <source>
        <dbReference type="Proteomes" id="UP001221757"/>
    </source>
</evidence>
<feature type="region of interest" description="Disordered" evidence="1">
    <location>
        <begin position="274"/>
        <end position="313"/>
    </location>
</feature>
<evidence type="ECO:0000313" key="2">
    <source>
        <dbReference type="EMBL" id="KAJ7658093.1"/>
    </source>
</evidence>
<reference evidence="2" key="1">
    <citation type="submission" date="2023-03" db="EMBL/GenBank/DDBJ databases">
        <title>Massive genome expansion in bonnet fungi (Mycena s.s.) driven by repeated elements and novel gene families across ecological guilds.</title>
        <authorList>
            <consortium name="Lawrence Berkeley National Laboratory"/>
            <person name="Harder C.B."/>
            <person name="Miyauchi S."/>
            <person name="Viragh M."/>
            <person name="Kuo A."/>
            <person name="Thoen E."/>
            <person name="Andreopoulos B."/>
            <person name="Lu D."/>
            <person name="Skrede I."/>
            <person name="Drula E."/>
            <person name="Henrissat B."/>
            <person name="Morin E."/>
            <person name="Kohler A."/>
            <person name="Barry K."/>
            <person name="LaButti K."/>
            <person name="Morin E."/>
            <person name="Salamov A."/>
            <person name="Lipzen A."/>
            <person name="Mereny Z."/>
            <person name="Hegedus B."/>
            <person name="Baldrian P."/>
            <person name="Stursova M."/>
            <person name="Weitz H."/>
            <person name="Taylor A."/>
            <person name="Grigoriev I.V."/>
            <person name="Nagy L.G."/>
            <person name="Martin F."/>
            <person name="Kauserud H."/>
        </authorList>
    </citation>
    <scope>NUCLEOTIDE SEQUENCE</scope>
    <source>
        <strain evidence="2">CBHHK067</strain>
    </source>
</reference>
<gene>
    <name evidence="2" type="ORF">B0H17DRAFT_1213253</name>
</gene>
<proteinExistence type="predicted"/>
<comment type="caution">
    <text evidence="2">The sequence shown here is derived from an EMBL/GenBank/DDBJ whole genome shotgun (WGS) entry which is preliminary data.</text>
</comment>
<sequence>MTDPVASLSLDTTVSNNLETPLITLRIPHPIAEEEVNTDQPDKVDFPLVTLRALAEPDNNRLVFDRSPSPTLMEEADNQACNLEYILGLDQALPPPSSARSMRNETICSFESRPCAADIIPVVTEAAPDAAMGNAPPKSAPKKKAAVSKAKLVSHSPSLLSMTEPAPSDKELYKIADLLPAPKKKESALEFRSRTEENNPCLITWMLTLQKALDDNERLTSPAASSSLSLNTTSDIAHLKKLMAEGRDVISKVTECVNSLVDIPVQLEGLKRAASSSAPPRLAPEPDSHCGNSSSTTKRARTFSPIPEPPAKHHKALEDRVNDVYMWTVHLDRGSLFSVGKLALEAVKINTHYLHNAIHPKNMPCGLLSLRFNDAGVATQFLDRMHTNPPSDMVHLCVYWGRDYGKGKVSADKVFARKEDKPW</sequence>
<evidence type="ECO:0000256" key="1">
    <source>
        <dbReference type="SAM" id="MobiDB-lite"/>
    </source>
</evidence>
<organism evidence="2 3">
    <name type="scientific">Mycena rosella</name>
    <name type="common">Pink bonnet</name>
    <name type="synonym">Agaricus rosellus</name>
    <dbReference type="NCBI Taxonomy" id="1033263"/>
    <lineage>
        <taxon>Eukaryota</taxon>
        <taxon>Fungi</taxon>
        <taxon>Dikarya</taxon>
        <taxon>Basidiomycota</taxon>
        <taxon>Agaricomycotina</taxon>
        <taxon>Agaricomycetes</taxon>
        <taxon>Agaricomycetidae</taxon>
        <taxon>Agaricales</taxon>
        <taxon>Marasmiineae</taxon>
        <taxon>Mycenaceae</taxon>
        <taxon>Mycena</taxon>
    </lineage>
</organism>
<dbReference type="Proteomes" id="UP001221757">
    <property type="component" value="Unassembled WGS sequence"/>
</dbReference>
<dbReference type="AlphaFoldDB" id="A0AAD7G228"/>
<accession>A0AAD7G228</accession>
<protein>
    <submittedName>
        <fullName evidence="2">Uncharacterized protein</fullName>
    </submittedName>
</protein>